<organism evidence="5 6">
    <name type="scientific">Limosilactobacillus mucosae</name>
    <name type="common">Lactobacillus mucosae</name>
    <dbReference type="NCBI Taxonomy" id="97478"/>
    <lineage>
        <taxon>Bacteria</taxon>
        <taxon>Bacillati</taxon>
        <taxon>Bacillota</taxon>
        <taxon>Bacilli</taxon>
        <taxon>Lactobacillales</taxon>
        <taxon>Lactobacillaceae</taxon>
        <taxon>Limosilactobacillus</taxon>
    </lineage>
</organism>
<feature type="compositionally biased region" description="Basic and acidic residues" evidence="2">
    <location>
        <begin position="7"/>
        <end position="16"/>
    </location>
</feature>
<dbReference type="InterPro" id="IPR004474">
    <property type="entry name" value="LytR_CpsA_psr"/>
</dbReference>
<keyword evidence="3" id="KW-0812">Transmembrane</keyword>
<dbReference type="NCBIfam" id="TIGR00350">
    <property type="entry name" value="lytR_cpsA_psr"/>
    <property type="match status" value="1"/>
</dbReference>
<gene>
    <name evidence="5" type="ORF">LX03_00880</name>
</gene>
<protein>
    <submittedName>
        <fullName evidence="5">Transcriptional regulator</fullName>
    </submittedName>
</protein>
<evidence type="ECO:0000256" key="3">
    <source>
        <dbReference type="SAM" id="Phobius"/>
    </source>
</evidence>
<feature type="transmembrane region" description="Helical" evidence="3">
    <location>
        <begin position="34"/>
        <end position="52"/>
    </location>
</feature>
<evidence type="ECO:0000313" key="5">
    <source>
        <dbReference type="EMBL" id="KGL67486.1"/>
    </source>
</evidence>
<dbReference type="Proteomes" id="UP000030001">
    <property type="component" value="Unassembled WGS sequence"/>
</dbReference>
<dbReference type="Pfam" id="PF03816">
    <property type="entry name" value="LytR_cpsA_psr"/>
    <property type="match status" value="1"/>
</dbReference>
<comment type="caution">
    <text evidence="5">The sequence shown here is derived from an EMBL/GenBank/DDBJ whole genome shotgun (WGS) entry which is preliminary data.</text>
</comment>
<name>A0A099YDK6_LIMMU</name>
<keyword evidence="3" id="KW-1133">Transmembrane helix</keyword>
<evidence type="ECO:0000256" key="2">
    <source>
        <dbReference type="SAM" id="MobiDB-lite"/>
    </source>
</evidence>
<reference evidence="5 6" key="1">
    <citation type="submission" date="2014-09" db="EMBL/GenBank/DDBJ databases">
        <title>Lactobacillus mucosae CRL573 Genome Sequencing.</title>
        <authorList>
            <person name="Bleckwedel J."/>
            <person name="Teran L.C."/>
            <person name="Bonacina J."/>
            <person name="Saavedra L."/>
            <person name="Mozzi F.B."/>
            <person name="Raya R.R."/>
        </authorList>
    </citation>
    <scope>NUCLEOTIDE SEQUENCE [LARGE SCALE GENOMIC DNA]</scope>
    <source>
        <strain evidence="5 6">CRL573</strain>
    </source>
</reference>
<comment type="similarity">
    <text evidence="1">Belongs to the LytR/CpsA/Psr (LCP) family.</text>
</comment>
<feature type="region of interest" description="Disordered" evidence="2">
    <location>
        <begin position="366"/>
        <end position="389"/>
    </location>
</feature>
<evidence type="ECO:0000259" key="4">
    <source>
        <dbReference type="Pfam" id="PF03816"/>
    </source>
</evidence>
<dbReference type="PANTHER" id="PTHR33392:SF6">
    <property type="entry name" value="POLYISOPRENYL-TEICHOIC ACID--PEPTIDOGLYCAN TEICHOIC ACID TRANSFERASE TAGU"/>
    <property type="match status" value="1"/>
</dbReference>
<evidence type="ECO:0000313" key="6">
    <source>
        <dbReference type="Proteomes" id="UP000030001"/>
    </source>
</evidence>
<dbReference type="Gene3D" id="3.40.630.190">
    <property type="entry name" value="LCP protein"/>
    <property type="match status" value="1"/>
</dbReference>
<proteinExistence type="inferred from homology"/>
<dbReference type="AlphaFoldDB" id="A0A099YDK6"/>
<dbReference type="InterPro" id="IPR050922">
    <property type="entry name" value="LytR/CpsA/Psr_CW_biosynth"/>
</dbReference>
<dbReference type="PANTHER" id="PTHR33392">
    <property type="entry name" value="POLYISOPRENYL-TEICHOIC ACID--PEPTIDOGLYCAN TEICHOIC ACID TRANSFERASE TAGU"/>
    <property type="match status" value="1"/>
</dbReference>
<sequence length="416" mass="45700">MNGDYQTRAEYRHDHNQNNQSQNSPKKPRNKLRWVYRFIGLIIVLLCLGGAYEYHKIHSTAQGVFSDGSGKISKKLKEGKPVSVLAMGTDVGAMNRGNKGGNTDTLELITINPKKETVTMTSIPRDILIKVDTDEGADYVKLNAAYQIGGAKQTVKQVKELLGVPIDYYAVVNMGVLKKVVNAVGGVDVNNPFAFDYEGQHFAKGKLHLNGHDALQYSRMRYDDPKGDYGRQNRQQQVMKSVMKKFKESGSISAANKIMDAVKDGVKTNIPIDNVATLYTNYHVALKNIKTEHFQGLDATIEGVSFQIASPKEINRVSKLIRNQLGLKAKKVVNNETKMYNLQTTYDGYTNTNFVLPNGASYNTPGSGTSNTISSSSKKSSSSLSGSSTYGTTYSADTTYGSYSTDDSTSYSTTGY</sequence>
<keyword evidence="3" id="KW-0472">Membrane</keyword>
<accession>A0A099YDK6</accession>
<feature type="region of interest" description="Disordered" evidence="2">
    <location>
        <begin position="1"/>
        <end position="27"/>
    </location>
</feature>
<evidence type="ECO:0000256" key="1">
    <source>
        <dbReference type="ARBA" id="ARBA00006068"/>
    </source>
</evidence>
<feature type="domain" description="Cell envelope-related transcriptional attenuator" evidence="4">
    <location>
        <begin position="102"/>
        <end position="247"/>
    </location>
</feature>
<dbReference type="EMBL" id="JROC01000020">
    <property type="protein sequence ID" value="KGL67486.1"/>
    <property type="molecule type" value="Genomic_DNA"/>
</dbReference>